<feature type="compositionally biased region" description="Basic and acidic residues" evidence="11">
    <location>
        <begin position="871"/>
        <end position="882"/>
    </location>
</feature>
<dbReference type="VEuPathDB" id="FungiDB:Malapachy_4160"/>
<evidence type="ECO:0000256" key="11">
    <source>
        <dbReference type="SAM" id="MobiDB-lite"/>
    </source>
</evidence>
<keyword evidence="6 10" id="KW-0630">Potassium</keyword>
<feature type="region of interest" description="Disordered" evidence="11">
    <location>
        <begin position="859"/>
        <end position="916"/>
    </location>
</feature>
<dbReference type="GeneID" id="28730491"/>
<evidence type="ECO:0000256" key="5">
    <source>
        <dbReference type="ARBA" id="ARBA00022692"/>
    </source>
</evidence>
<keyword evidence="7 10" id="KW-1133">Transmembrane helix</keyword>
<feature type="transmembrane region" description="Helical" evidence="10">
    <location>
        <begin position="517"/>
        <end position="535"/>
    </location>
</feature>
<dbReference type="STRING" id="77020.A0A0M8MLI1"/>
<dbReference type="RefSeq" id="XP_017991610.1">
    <property type="nucleotide sequence ID" value="XM_018138615.1"/>
</dbReference>
<evidence type="ECO:0000256" key="3">
    <source>
        <dbReference type="ARBA" id="ARBA00022448"/>
    </source>
</evidence>
<name>A0A0M8MLI1_9BASI</name>
<feature type="transmembrane region" description="Helical" evidence="10">
    <location>
        <begin position="94"/>
        <end position="115"/>
    </location>
</feature>
<evidence type="ECO:0000313" key="12">
    <source>
        <dbReference type="EMBL" id="KOS13978.1"/>
    </source>
</evidence>
<proteinExistence type="inferred from homology"/>
<reference evidence="12 13" key="1">
    <citation type="submission" date="2015-07" db="EMBL/GenBank/DDBJ databases">
        <title>Draft Genome Sequence of Malassezia furfur CBS1878 and Malassezia pachydermatis CBS1879.</title>
        <authorList>
            <person name="Triana S."/>
            <person name="Ohm R."/>
            <person name="Gonzalez A."/>
            <person name="DeCock H."/>
            <person name="Restrepo S."/>
            <person name="Celis A."/>
        </authorList>
    </citation>
    <scope>NUCLEOTIDE SEQUENCE [LARGE SCALE GENOMIC DNA]</scope>
    <source>
        <strain evidence="12 13">CBS 1879</strain>
    </source>
</reference>
<comment type="caution">
    <text evidence="12">The sequence shown here is derived from an EMBL/GenBank/DDBJ whole genome shotgun (WGS) entry which is preliminary data.</text>
</comment>
<feature type="transmembrane region" description="Helical" evidence="10">
    <location>
        <begin position="466"/>
        <end position="493"/>
    </location>
</feature>
<comment type="subcellular location">
    <subcellularLocation>
        <location evidence="1">Membrane</location>
        <topology evidence="1">Multi-pass membrane protein</topology>
    </subcellularLocation>
</comment>
<dbReference type="Pfam" id="PF02386">
    <property type="entry name" value="TrkH"/>
    <property type="match status" value="1"/>
</dbReference>
<keyword evidence="4 10" id="KW-0633">Potassium transport</keyword>
<dbReference type="InterPro" id="IPR003445">
    <property type="entry name" value="Cat_transpt"/>
</dbReference>
<dbReference type="GO" id="GO:0140107">
    <property type="term" value="F:high-affinity potassium ion transmembrane transporter activity"/>
    <property type="evidence" value="ECO:0007669"/>
    <property type="project" value="TreeGrafter"/>
</dbReference>
<dbReference type="InterPro" id="IPR004773">
    <property type="entry name" value="K/Na_transp_Trk1/HKT1"/>
</dbReference>
<dbReference type="NCBIfam" id="TIGR00934">
    <property type="entry name" value="2a38euk"/>
    <property type="match status" value="1"/>
</dbReference>
<feature type="transmembrane region" description="Helical" evidence="10">
    <location>
        <begin position="37"/>
        <end position="54"/>
    </location>
</feature>
<dbReference type="EMBL" id="LGAV01000004">
    <property type="protein sequence ID" value="KOS13978.1"/>
    <property type="molecule type" value="Genomic_DNA"/>
</dbReference>
<feature type="transmembrane region" description="Helical" evidence="10">
    <location>
        <begin position="61"/>
        <end position="82"/>
    </location>
</feature>
<keyword evidence="5 10" id="KW-0812">Transmembrane</keyword>
<dbReference type="OrthoDB" id="9999863at2759"/>
<gene>
    <name evidence="12" type="ORF">Malapachy_4160</name>
</gene>
<dbReference type="AlphaFoldDB" id="A0A0M8MLI1"/>
<keyword evidence="8 10" id="KW-0406">Ion transport</keyword>
<protein>
    <recommendedName>
        <fullName evidence="10">Potassium transport protein</fullName>
    </recommendedName>
</protein>
<dbReference type="PIRSF" id="PIRSF002450">
    <property type="entry name" value="K+_transpter_TRK"/>
    <property type="match status" value="1"/>
</dbReference>
<keyword evidence="13" id="KW-1185">Reference proteome</keyword>
<accession>A0A0M8MLI1</accession>
<dbReference type="PANTHER" id="PTHR31064">
    <property type="entry name" value="POTASSIUM TRANSPORT PROTEIN DDB_G0292412-RELATED"/>
    <property type="match status" value="1"/>
</dbReference>
<feature type="transmembrane region" description="Helical" evidence="10">
    <location>
        <begin position="610"/>
        <end position="629"/>
    </location>
</feature>
<keyword evidence="9 10" id="KW-0472">Membrane</keyword>
<evidence type="ECO:0000256" key="10">
    <source>
        <dbReference type="PIRNR" id="PIRNR002450"/>
    </source>
</evidence>
<keyword evidence="3 10" id="KW-0813">Transport</keyword>
<dbReference type="GO" id="GO:0005886">
    <property type="term" value="C:plasma membrane"/>
    <property type="evidence" value="ECO:0007669"/>
    <property type="project" value="InterPro"/>
</dbReference>
<dbReference type="GO" id="GO:1990573">
    <property type="term" value="P:potassium ion import across plasma membrane"/>
    <property type="evidence" value="ECO:0007669"/>
    <property type="project" value="TreeGrafter"/>
</dbReference>
<evidence type="ECO:0000256" key="6">
    <source>
        <dbReference type="ARBA" id="ARBA00022958"/>
    </source>
</evidence>
<dbReference type="GO" id="GO:0030007">
    <property type="term" value="P:intracellular potassium ion homeostasis"/>
    <property type="evidence" value="ECO:0007669"/>
    <property type="project" value="UniProtKB-UniRule"/>
</dbReference>
<evidence type="ECO:0000256" key="4">
    <source>
        <dbReference type="ARBA" id="ARBA00022538"/>
    </source>
</evidence>
<evidence type="ECO:0000256" key="2">
    <source>
        <dbReference type="ARBA" id="ARBA00009137"/>
    </source>
</evidence>
<organism evidence="12 13">
    <name type="scientific">Malassezia pachydermatis</name>
    <dbReference type="NCBI Taxonomy" id="77020"/>
    <lineage>
        <taxon>Eukaryota</taxon>
        <taxon>Fungi</taxon>
        <taxon>Dikarya</taxon>
        <taxon>Basidiomycota</taxon>
        <taxon>Ustilaginomycotina</taxon>
        <taxon>Malasseziomycetes</taxon>
        <taxon>Malasseziales</taxon>
        <taxon>Malasseziaceae</taxon>
        <taxon>Malassezia</taxon>
    </lineage>
</organism>
<sequence>MQVRLRRGIRHFGSALAHFGQYIVKNSAIWLNYFRIHMLYIVVMGMFWSAMLYASNTKGSYVPYIDCLFLSFSAITVTGLTTYPLSQLTLWQQIILFCLMISGNLIIVSTTTVLIRRHIISKQMQKELETSRTMMQRVHDVEKKERMLREQELNRVRRWFGVPIQHKDDMEPAPPKRLPKGGKHAHSKIHAGMIHRVDGPAVLINPTGQQTTVVQNNEVAEEAPAAESSAAAMKAATAAAAGMQSVQGNNDEAPIPSILQRPESPEVQTILHGHPHSGSMGGQSTFLSISERPVATSITMHNDPGNTVRIEDNAAYIPRRLSTSAAPGVSTQFALPSPVQSDSEEESTTNTHRWSKFMRHRHQMHRIPAKTLHRTMTKNMNSGMGQFPSVFDLAGTLLELSHAKKKFSVPKVRTMATAQTNHDWDGDSETKLVPYLTFDALVTGNSHFHGLTAAQRSELGGVEYRALTLLAWLIPTYWFTWVIICIVFTAPYLASTPGTQYRYALQQQAKPPHNSTWFWIFNVVSAMTNTGFSLADNSMMEPLAHGYMMLLPMMILIVIGNTGFPIILRFIIWVMSKCVRKTSYMFESLTFLLDHPRRCYLYLFPSGNTWVLLIALLTLNILDWFLLMVTDLNSRYSFPSNGTWIASALFQSVSTRSCGFQTFATPKLAPAEQLLQAVMMYISAFPIIMTMRSTNVYEDRSLFVMDPPTMSEKNSTTKSDDQQVVWGRFLSSHIRNQLAYDLWWVALALWIACLADRGKIENPDHPNMTVFGLLYELVSAYGTVGMSFGADSKSTSLVGEMTVLSKLVMIAVMIRGRHRGLPSAIDRAVMLPHSMEHHDKEATRRQTTLMGDSLSARKVSMHRTTTNPSLHRADTRASERPSARRYATAMSHQKRKHGMFPHSTAHFSVPKPLTRHSHRRARSMDDDLTLYHTLTIEPLRESPEPM</sequence>
<dbReference type="InterPro" id="IPR015958">
    <property type="entry name" value="Trk1_fungi"/>
</dbReference>
<evidence type="ECO:0000313" key="13">
    <source>
        <dbReference type="Proteomes" id="UP000037751"/>
    </source>
</evidence>
<dbReference type="PANTHER" id="PTHR31064:SF30">
    <property type="entry name" value="HIGH-AFFINITY POTASSIUM TRANSPORT PROTEIN-RELATED"/>
    <property type="match status" value="1"/>
</dbReference>
<evidence type="ECO:0000256" key="7">
    <source>
        <dbReference type="ARBA" id="ARBA00022989"/>
    </source>
</evidence>
<comment type="similarity">
    <text evidence="2 10">Belongs to the TrkH potassium transport family.</text>
</comment>
<dbReference type="InterPro" id="IPR051143">
    <property type="entry name" value="TrkH_K-transport"/>
</dbReference>
<evidence type="ECO:0000256" key="1">
    <source>
        <dbReference type="ARBA" id="ARBA00004141"/>
    </source>
</evidence>
<evidence type="ECO:0000256" key="9">
    <source>
        <dbReference type="ARBA" id="ARBA00023136"/>
    </source>
</evidence>
<evidence type="ECO:0000256" key="8">
    <source>
        <dbReference type="ARBA" id="ARBA00023065"/>
    </source>
</evidence>
<dbReference type="Proteomes" id="UP000037751">
    <property type="component" value="Unassembled WGS sequence"/>
</dbReference>
<feature type="transmembrane region" description="Helical" evidence="10">
    <location>
        <begin position="547"/>
        <end position="575"/>
    </location>
</feature>